<reference evidence="1" key="2">
    <citation type="journal article" date="2015" name="Data Brief">
        <title>Shoot transcriptome of the giant reed, Arundo donax.</title>
        <authorList>
            <person name="Barrero R.A."/>
            <person name="Guerrero F.D."/>
            <person name="Moolhuijzen P."/>
            <person name="Goolsby J.A."/>
            <person name="Tidwell J."/>
            <person name="Bellgard S.E."/>
            <person name="Bellgard M.I."/>
        </authorList>
    </citation>
    <scope>NUCLEOTIDE SEQUENCE</scope>
    <source>
        <tissue evidence="1">Shoot tissue taken approximately 20 cm above the soil surface</tissue>
    </source>
</reference>
<dbReference type="EMBL" id="GBRH01273993">
    <property type="protein sequence ID" value="JAD23902.1"/>
    <property type="molecule type" value="Transcribed_RNA"/>
</dbReference>
<protein>
    <submittedName>
        <fullName evidence="1">Uncharacterized protein</fullName>
    </submittedName>
</protein>
<accession>A0A0A8YMT5</accession>
<reference evidence="1" key="1">
    <citation type="submission" date="2014-09" db="EMBL/GenBank/DDBJ databases">
        <authorList>
            <person name="Magalhaes I.L.F."/>
            <person name="Oliveira U."/>
            <person name="Santos F.R."/>
            <person name="Vidigal T.H.D.A."/>
            <person name="Brescovit A.D."/>
            <person name="Santos A.J."/>
        </authorList>
    </citation>
    <scope>NUCLEOTIDE SEQUENCE</scope>
    <source>
        <tissue evidence="1">Shoot tissue taken approximately 20 cm above the soil surface</tissue>
    </source>
</reference>
<proteinExistence type="predicted"/>
<sequence length="16" mass="1919">MPISIIDSYKFKLIHN</sequence>
<organism evidence="1">
    <name type="scientific">Arundo donax</name>
    <name type="common">Giant reed</name>
    <name type="synonym">Donax arundinaceus</name>
    <dbReference type="NCBI Taxonomy" id="35708"/>
    <lineage>
        <taxon>Eukaryota</taxon>
        <taxon>Viridiplantae</taxon>
        <taxon>Streptophyta</taxon>
        <taxon>Embryophyta</taxon>
        <taxon>Tracheophyta</taxon>
        <taxon>Spermatophyta</taxon>
        <taxon>Magnoliopsida</taxon>
        <taxon>Liliopsida</taxon>
        <taxon>Poales</taxon>
        <taxon>Poaceae</taxon>
        <taxon>PACMAD clade</taxon>
        <taxon>Arundinoideae</taxon>
        <taxon>Arundineae</taxon>
        <taxon>Arundo</taxon>
    </lineage>
</organism>
<evidence type="ECO:0000313" key="1">
    <source>
        <dbReference type="EMBL" id="JAD23902.1"/>
    </source>
</evidence>
<name>A0A0A8YMT5_ARUDO</name>
<dbReference type="AlphaFoldDB" id="A0A0A8YMT5"/>